<protein>
    <submittedName>
        <fullName evidence="1">Uncharacterized protein</fullName>
    </submittedName>
</protein>
<evidence type="ECO:0000313" key="1">
    <source>
        <dbReference type="EMBL" id="EOA52064.1"/>
    </source>
</evidence>
<dbReference type="AlphaFoldDB" id="U6R7G6"/>
<proteinExistence type="predicted"/>
<keyword evidence="2" id="KW-1185">Reference proteome</keyword>
<accession>U6R7G6</accession>
<comment type="caution">
    <text evidence="1">The sequence shown here is derived from an EMBL/GenBank/DDBJ whole genome shotgun (WGS) entry which is preliminary data.</text>
</comment>
<evidence type="ECO:0000313" key="2">
    <source>
        <dbReference type="Proteomes" id="UP000017831"/>
    </source>
</evidence>
<reference evidence="1 2" key="1">
    <citation type="submission" date="2013-04" db="EMBL/GenBank/DDBJ databases">
        <title>The Genome Sequence of Bacteroides massiliensis DSM 17679.</title>
        <authorList>
            <consortium name="The Broad Institute Genomics Platform"/>
            <person name="Earl A."/>
            <person name="Ward D."/>
            <person name="Feldgarden M."/>
            <person name="Gevers D."/>
            <person name="Martens E."/>
            <person name="Fenner L."/>
            <person name="Roux V."/>
            <person name="Mallet M.N."/>
            <person name="Raoult D."/>
            <person name="Walker B."/>
            <person name="Young S."/>
            <person name="Zeng Q."/>
            <person name="Gargeya S."/>
            <person name="Fitzgerald M."/>
            <person name="Haas B."/>
            <person name="Abouelleil A."/>
            <person name="Allen A.W."/>
            <person name="Alvarado L."/>
            <person name="Arachchi H.M."/>
            <person name="Berlin A.M."/>
            <person name="Chapman S.B."/>
            <person name="Gainer-Dewar J."/>
            <person name="Goldberg J."/>
            <person name="Griggs A."/>
            <person name="Gujja S."/>
            <person name="Hansen M."/>
            <person name="Howarth C."/>
            <person name="Imamovic A."/>
            <person name="Ireland A."/>
            <person name="Larimer J."/>
            <person name="McCowan C."/>
            <person name="Murphy C."/>
            <person name="Pearson M."/>
            <person name="Poon T.W."/>
            <person name="Priest M."/>
            <person name="Roberts A."/>
            <person name="Saif S."/>
            <person name="Shea T."/>
            <person name="Sisk P."/>
            <person name="Sykes S."/>
            <person name="Wortman J."/>
            <person name="Nusbaum C."/>
            <person name="Birren B."/>
        </authorList>
    </citation>
    <scope>NUCLEOTIDE SEQUENCE [LARGE SCALE GENOMIC DNA]</scope>
    <source>
        <strain evidence="2">B84634 / Timone 84634 / DSM 17679 / JCM 13223</strain>
    </source>
</reference>
<dbReference type="Proteomes" id="UP000017831">
    <property type="component" value="Unassembled WGS sequence"/>
</dbReference>
<dbReference type="STRING" id="1121098.HMPREF1534_03955"/>
<dbReference type="EMBL" id="AQHY01000045">
    <property type="protein sequence ID" value="EOA52064.1"/>
    <property type="molecule type" value="Genomic_DNA"/>
</dbReference>
<name>U6R7G6_9BACT</name>
<gene>
    <name evidence="1" type="ORF">HMPREF1534_03955</name>
</gene>
<organism evidence="1 2">
    <name type="scientific">Phocaeicola massiliensis B84634 = Timone 84634 = DSM 17679 = JCM 13223</name>
    <dbReference type="NCBI Taxonomy" id="1121098"/>
    <lineage>
        <taxon>Bacteria</taxon>
        <taxon>Pseudomonadati</taxon>
        <taxon>Bacteroidota</taxon>
        <taxon>Bacteroidia</taxon>
        <taxon>Bacteroidales</taxon>
        <taxon>Bacteroidaceae</taxon>
        <taxon>Phocaeicola</taxon>
    </lineage>
</organism>
<dbReference type="HOGENOM" id="CLU_3363212_0_0_10"/>
<sequence length="35" mass="4030">MLLIIAIFYALQGEFAFLLFCFEGCKSDDTIIINR</sequence>